<dbReference type="SUPFAM" id="SSF57716">
    <property type="entry name" value="Glucocorticoid receptor-like (DNA-binding domain)"/>
    <property type="match status" value="1"/>
</dbReference>
<evidence type="ECO:0000313" key="7">
    <source>
        <dbReference type="Proteomes" id="UP000594688"/>
    </source>
</evidence>
<dbReference type="Proteomes" id="UP000594688">
    <property type="component" value="Chromosome"/>
</dbReference>
<evidence type="ECO:0000256" key="1">
    <source>
        <dbReference type="ARBA" id="ARBA00022723"/>
    </source>
</evidence>
<keyword evidence="1" id="KW-0479">Metal-binding</keyword>
<evidence type="ECO:0000256" key="2">
    <source>
        <dbReference type="ARBA" id="ARBA00022771"/>
    </source>
</evidence>
<dbReference type="GO" id="GO:0008270">
    <property type="term" value="F:zinc ion binding"/>
    <property type="evidence" value="ECO:0007669"/>
    <property type="project" value="UniProtKB-KW"/>
</dbReference>
<dbReference type="InterPro" id="IPR000962">
    <property type="entry name" value="Znf_DskA_TraR"/>
</dbReference>
<evidence type="ECO:0000313" key="6">
    <source>
        <dbReference type="EMBL" id="QPJ62084.1"/>
    </source>
</evidence>
<keyword evidence="3" id="KW-0862">Zinc</keyword>
<protein>
    <submittedName>
        <fullName evidence="6">TraR/DksA family transcriptional regulator</fullName>
    </submittedName>
</protein>
<dbReference type="EMBL" id="CP048685">
    <property type="protein sequence ID" value="QPJ62084.1"/>
    <property type="molecule type" value="Genomic_DNA"/>
</dbReference>
<evidence type="ECO:0000259" key="5">
    <source>
        <dbReference type="Pfam" id="PF01258"/>
    </source>
</evidence>
<dbReference type="KEGG" id="nli:G3M70_09460"/>
<feature type="zinc finger region" description="dksA C4-type" evidence="4">
    <location>
        <begin position="85"/>
        <end position="109"/>
    </location>
</feature>
<evidence type="ECO:0000256" key="3">
    <source>
        <dbReference type="ARBA" id="ARBA00022833"/>
    </source>
</evidence>
<reference evidence="6 7" key="1">
    <citation type="submission" date="2020-02" db="EMBL/GenBank/DDBJ databases">
        <title>Genomic and physiological characterization of two novel Nitrospinaceae genera.</title>
        <authorList>
            <person name="Mueller A.J."/>
            <person name="Jung M.-Y."/>
            <person name="Strachan C.R."/>
            <person name="Herbold C.W."/>
            <person name="Kirkegaard R.H."/>
            <person name="Daims H."/>
        </authorList>
    </citation>
    <scope>NUCLEOTIDE SEQUENCE [LARGE SCALE GENOMIC DNA]</scope>
    <source>
        <strain evidence="6">EB</strain>
    </source>
</reference>
<name>A0A7T0BW34_9BACT</name>
<dbReference type="PROSITE" id="PS51128">
    <property type="entry name" value="ZF_DKSA_2"/>
    <property type="match status" value="1"/>
</dbReference>
<proteinExistence type="predicted"/>
<dbReference type="AlphaFoldDB" id="A0A7T0BW34"/>
<keyword evidence="2" id="KW-0863">Zinc-finger</keyword>
<accession>A0A7T0BW34</accession>
<gene>
    <name evidence="6" type="ORF">G3M70_09460</name>
</gene>
<feature type="domain" description="Zinc finger DksA/TraR C4-type" evidence="5">
    <location>
        <begin position="80"/>
        <end position="115"/>
    </location>
</feature>
<dbReference type="InterPro" id="IPR037187">
    <property type="entry name" value="DnaK_N"/>
</dbReference>
<evidence type="ECO:0000256" key="4">
    <source>
        <dbReference type="PROSITE-ProRule" id="PRU00510"/>
    </source>
</evidence>
<sequence length="126" mass="14674">MNLKKIEKLKFALIELRNELLGDVEKNRKTSQTDEFTEMLADTTDEAARLSTRQMILNLGEQGRERLKLIEEALERIESGDFGICLRCEKKIPEARLRVVPFTQYCVSCLDEIEKEQNLDRINTIK</sequence>
<organism evidence="6 7">
    <name type="scientific">Candidatus Nitronauta litoralis</name>
    <dbReference type="NCBI Taxonomy" id="2705533"/>
    <lineage>
        <taxon>Bacteria</taxon>
        <taxon>Pseudomonadati</taxon>
        <taxon>Nitrospinota/Tectimicrobiota group</taxon>
        <taxon>Nitrospinota</taxon>
        <taxon>Nitrospinia</taxon>
        <taxon>Nitrospinales</taxon>
        <taxon>Nitrospinaceae</taxon>
        <taxon>Candidatus Nitronauta</taxon>
    </lineage>
</organism>
<dbReference type="Gene3D" id="1.20.120.910">
    <property type="entry name" value="DksA, coiled-coil domain"/>
    <property type="match status" value="1"/>
</dbReference>
<dbReference type="PANTHER" id="PTHR33823:SF4">
    <property type="entry name" value="GENERAL STRESS PROTEIN 16O"/>
    <property type="match status" value="1"/>
</dbReference>
<dbReference type="Pfam" id="PF01258">
    <property type="entry name" value="zf-dskA_traR"/>
    <property type="match status" value="1"/>
</dbReference>
<dbReference type="PANTHER" id="PTHR33823">
    <property type="entry name" value="RNA POLYMERASE-BINDING TRANSCRIPTION FACTOR DKSA-RELATED"/>
    <property type="match status" value="1"/>
</dbReference>
<dbReference type="SUPFAM" id="SSF109635">
    <property type="entry name" value="DnaK suppressor protein DksA, alpha-hairpin domain"/>
    <property type="match status" value="1"/>
</dbReference>